<evidence type="ECO:0000313" key="2">
    <source>
        <dbReference type="Proteomes" id="UP001597185"/>
    </source>
</evidence>
<sequence length="63" mass="6606">MGIFALQGGEDVKSFITLVGYQTNLMVYGSGGYAFTDLLRVDDPLQLLPAVAATAGIAVIWGV</sequence>
<reference evidence="1 2" key="1">
    <citation type="journal article" date="2019" name="Int. J. Syst. Evol. Microbiol.">
        <title>The Global Catalogue of Microorganisms (GCM) 10K type strain sequencing project: providing services to taxonomists for standard genome sequencing and annotation.</title>
        <authorList>
            <consortium name="The Broad Institute Genomics Platform"/>
            <consortium name="The Broad Institute Genome Sequencing Center for Infectious Disease"/>
            <person name="Wu L."/>
            <person name="Ma J."/>
        </authorList>
    </citation>
    <scope>NUCLEOTIDE SEQUENCE [LARGE SCALE GENOMIC DNA]</scope>
    <source>
        <strain evidence="1 2">CGMCC 1.12689</strain>
    </source>
</reference>
<keyword evidence="2" id="KW-1185">Reference proteome</keyword>
<comment type="caution">
    <text evidence="1">The sequence shown here is derived from an EMBL/GenBank/DDBJ whole genome shotgun (WGS) entry which is preliminary data.</text>
</comment>
<dbReference type="RefSeq" id="WP_256419363.1">
    <property type="nucleotide sequence ID" value="NZ_JANHDL010000017.1"/>
</dbReference>
<dbReference type="EMBL" id="JBHUDB010000020">
    <property type="protein sequence ID" value="MFD1572038.1"/>
    <property type="molecule type" value="Genomic_DNA"/>
</dbReference>
<evidence type="ECO:0000313" key="1">
    <source>
        <dbReference type="EMBL" id="MFD1572038.1"/>
    </source>
</evidence>
<accession>A0ABD6C6K5</accession>
<dbReference type="AlphaFoldDB" id="A0ABD6C6K5"/>
<name>A0ABD6C6K5_9EURY</name>
<protein>
    <submittedName>
        <fullName evidence="1">Uncharacterized protein</fullName>
    </submittedName>
</protein>
<dbReference type="Proteomes" id="UP001597185">
    <property type="component" value="Unassembled WGS sequence"/>
</dbReference>
<organism evidence="1 2">
    <name type="scientific">Halorubrum laminariae</name>
    <dbReference type="NCBI Taxonomy" id="1433523"/>
    <lineage>
        <taxon>Archaea</taxon>
        <taxon>Methanobacteriati</taxon>
        <taxon>Methanobacteriota</taxon>
        <taxon>Stenosarchaea group</taxon>
        <taxon>Halobacteria</taxon>
        <taxon>Halobacteriales</taxon>
        <taxon>Haloferacaceae</taxon>
        <taxon>Halorubrum</taxon>
    </lineage>
</organism>
<proteinExistence type="predicted"/>
<gene>
    <name evidence="1" type="ORF">ACFR9T_15870</name>
</gene>